<gene>
    <name evidence="5" type="ORF">VSP0166_LOCUS9690</name>
</gene>
<dbReference type="InterPro" id="IPR051209">
    <property type="entry name" value="FAD-bind_Monooxygenase_sf"/>
</dbReference>
<sequence length="469" mass="53499">MAIQLQRSGISYVILEKANEVGGTWFFNQYPGCACDIPSHLYSFSFEPNPSWSRAYPTQPEILDYLKHCARKYNLYEHIQFNSEVISSTWDSESSKWNIMLQTGQKVEANVAVSGQGVLHVPNYPAFPDLAKFEGKILHTAEWDTSYDLQGKRIGIIGSAASAIQAIPKIAKQAARLFVFQRTPNWVVPKIDGPYSSWAKHLLRVPLCSSILRSLYYWRQESIYFLIFQNPELLSAKLLRGLLKRLIKRQVKDKALAEKLTPSYHVGCKRILISNDFYPALCKENVSVEKEPIARIIPNGIVMDHNGEARTIELDAIAFATGFQVMVGFPPIHGLDKKDLITEVWGSTPAAYLGLTVPGFPNFFFLLGPNTALGHNSVVWMIECQVNYIIKIIHRMLERNFVSVDTNKNSFDEYQQNISESLSSKVWSRNYCNSWYQNENGTIFTLWPSSTLSYWKSTLQPVWEHFIFS</sequence>
<dbReference type="InterPro" id="IPR020946">
    <property type="entry name" value="Flavin_mOase-like"/>
</dbReference>
<dbReference type="PANTHER" id="PTHR42877">
    <property type="entry name" value="L-ORNITHINE N(5)-MONOOXYGENASE-RELATED"/>
    <property type="match status" value="1"/>
</dbReference>
<evidence type="ECO:0000313" key="5">
    <source>
        <dbReference type="EMBL" id="CAE2222469.1"/>
    </source>
</evidence>
<dbReference type="PANTHER" id="PTHR42877:SF4">
    <property type="entry name" value="FAD_NAD(P)-BINDING DOMAIN-CONTAINING PROTEIN-RELATED"/>
    <property type="match status" value="1"/>
</dbReference>
<dbReference type="InterPro" id="IPR036188">
    <property type="entry name" value="FAD/NAD-bd_sf"/>
</dbReference>
<dbReference type="GO" id="GO:0050661">
    <property type="term" value="F:NADP binding"/>
    <property type="evidence" value="ECO:0007669"/>
    <property type="project" value="InterPro"/>
</dbReference>
<protein>
    <submittedName>
        <fullName evidence="5">Uncharacterized protein</fullName>
    </submittedName>
</protein>
<comment type="similarity">
    <text evidence="1">Belongs to the FAD-binding monooxygenase family.</text>
</comment>
<evidence type="ECO:0000256" key="3">
    <source>
        <dbReference type="ARBA" id="ARBA00022827"/>
    </source>
</evidence>
<keyword evidence="2" id="KW-0285">Flavoprotein</keyword>
<name>A0A7S4I9N8_9EUKA</name>
<dbReference type="Gene3D" id="3.50.50.60">
    <property type="entry name" value="FAD/NAD(P)-binding domain"/>
    <property type="match status" value="2"/>
</dbReference>
<keyword evidence="3" id="KW-0274">FAD</keyword>
<accession>A0A7S4I9N8</accession>
<evidence type="ECO:0000256" key="1">
    <source>
        <dbReference type="ARBA" id="ARBA00010139"/>
    </source>
</evidence>
<organism evidence="5">
    <name type="scientific">Vannella robusta</name>
    <dbReference type="NCBI Taxonomy" id="1487602"/>
    <lineage>
        <taxon>Eukaryota</taxon>
        <taxon>Amoebozoa</taxon>
        <taxon>Discosea</taxon>
        <taxon>Flabellinia</taxon>
        <taxon>Vannellidae</taxon>
        <taxon>Vannella</taxon>
    </lineage>
</organism>
<evidence type="ECO:0000256" key="4">
    <source>
        <dbReference type="ARBA" id="ARBA00023002"/>
    </source>
</evidence>
<dbReference type="AlphaFoldDB" id="A0A7S4I9N8"/>
<proteinExistence type="inferred from homology"/>
<dbReference type="GO" id="GO:0050660">
    <property type="term" value="F:flavin adenine dinucleotide binding"/>
    <property type="evidence" value="ECO:0007669"/>
    <property type="project" value="InterPro"/>
</dbReference>
<keyword evidence="4" id="KW-0560">Oxidoreductase</keyword>
<dbReference type="EMBL" id="HBKP01013641">
    <property type="protein sequence ID" value="CAE2222469.1"/>
    <property type="molecule type" value="Transcribed_RNA"/>
</dbReference>
<reference evidence="5" key="1">
    <citation type="submission" date="2021-01" db="EMBL/GenBank/DDBJ databases">
        <authorList>
            <person name="Corre E."/>
            <person name="Pelletier E."/>
            <person name="Niang G."/>
            <person name="Scheremetjew M."/>
            <person name="Finn R."/>
            <person name="Kale V."/>
            <person name="Holt S."/>
            <person name="Cochrane G."/>
            <person name="Meng A."/>
            <person name="Brown T."/>
            <person name="Cohen L."/>
        </authorList>
    </citation>
    <scope>NUCLEOTIDE SEQUENCE</scope>
    <source>
        <strain evidence="5">DIVA3 518/3/11/1/6</strain>
    </source>
</reference>
<dbReference type="Pfam" id="PF00743">
    <property type="entry name" value="FMO-like"/>
    <property type="match status" value="1"/>
</dbReference>
<dbReference type="GO" id="GO:0004499">
    <property type="term" value="F:N,N-dimethylaniline monooxygenase activity"/>
    <property type="evidence" value="ECO:0007669"/>
    <property type="project" value="InterPro"/>
</dbReference>
<evidence type="ECO:0000256" key="2">
    <source>
        <dbReference type="ARBA" id="ARBA00022630"/>
    </source>
</evidence>
<dbReference type="SUPFAM" id="SSF51905">
    <property type="entry name" value="FAD/NAD(P)-binding domain"/>
    <property type="match status" value="1"/>
</dbReference>